<feature type="transmembrane region" description="Helical" evidence="2">
    <location>
        <begin position="28"/>
        <end position="49"/>
    </location>
</feature>
<dbReference type="PANTHER" id="PTHR33787">
    <property type="match status" value="1"/>
</dbReference>
<dbReference type="AlphaFoldDB" id="A0A6H1TXV8"/>
<dbReference type="Proteomes" id="UP000500857">
    <property type="component" value="Chromosome"/>
</dbReference>
<dbReference type="RefSeq" id="WP_168568758.1">
    <property type="nucleotide sequence ID" value="NZ_CP051167.1"/>
</dbReference>
<evidence type="ECO:0000256" key="1">
    <source>
        <dbReference type="ARBA" id="ARBA00009846"/>
    </source>
</evidence>
<dbReference type="EMBL" id="CP051167">
    <property type="protein sequence ID" value="QIZ70603.1"/>
    <property type="molecule type" value="Genomic_DNA"/>
</dbReference>
<proteinExistence type="inferred from homology"/>
<accession>A0A6H1TXV8</accession>
<keyword evidence="2" id="KW-0812">Transmembrane</keyword>
<evidence type="ECO:0000256" key="2">
    <source>
        <dbReference type="SAM" id="Phobius"/>
    </source>
</evidence>
<evidence type="ECO:0000313" key="3">
    <source>
        <dbReference type="EMBL" id="QIZ70603.1"/>
    </source>
</evidence>
<dbReference type="InterPro" id="IPR007572">
    <property type="entry name" value="Uncharacterised_Ycf20"/>
</dbReference>
<dbReference type="PANTHER" id="PTHR33787:SF5">
    <property type="entry name" value="YCF20-LIKE PROTEIN"/>
    <property type="match status" value="1"/>
</dbReference>
<evidence type="ECO:0000313" key="4">
    <source>
        <dbReference type="Proteomes" id="UP000500857"/>
    </source>
</evidence>
<keyword evidence="2" id="KW-1133">Transmembrane helix</keyword>
<sequence>MQNTRLNSLFDLAFGRLRASLRNPWRRLALFAISFLLGNLMGTTISTIAGQNANLDTVVAAILIVVTETYSWFVYRANRRVSQSLFVQSVNAFKVGLIYNLFVLAFTLGS</sequence>
<name>A0A6H1TXV8_9CYAN</name>
<gene>
    <name evidence="3" type="ORF">HCG48_08435</name>
</gene>
<feature type="transmembrane region" description="Helical" evidence="2">
    <location>
        <begin position="85"/>
        <end position="108"/>
    </location>
</feature>
<dbReference type="Pfam" id="PF04483">
    <property type="entry name" value="DUF565"/>
    <property type="match status" value="1"/>
</dbReference>
<organism evidence="3 4">
    <name type="scientific">Oxynema aestuarii AP17</name>
    <dbReference type="NCBI Taxonomy" id="2064643"/>
    <lineage>
        <taxon>Bacteria</taxon>
        <taxon>Bacillati</taxon>
        <taxon>Cyanobacteriota</taxon>
        <taxon>Cyanophyceae</taxon>
        <taxon>Oscillatoriophycideae</taxon>
        <taxon>Oscillatoriales</taxon>
        <taxon>Oscillatoriaceae</taxon>
        <taxon>Oxynema</taxon>
        <taxon>Oxynema aestuarii</taxon>
    </lineage>
</organism>
<protein>
    <submittedName>
        <fullName evidence="3">DUF565 domain-containing protein</fullName>
    </submittedName>
</protein>
<reference evidence="3 4" key="1">
    <citation type="submission" date="2020-04" db="EMBL/GenBank/DDBJ databases">
        <authorList>
            <person name="Basu S."/>
            <person name="Maruthanayagam V."/>
            <person name="Chakraborty S."/>
            <person name="Pramanik A."/>
            <person name="Mukherjee J."/>
            <person name="Brink B."/>
        </authorList>
    </citation>
    <scope>NUCLEOTIDE SEQUENCE [LARGE SCALE GENOMIC DNA]</scope>
    <source>
        <strain evidence="3 4">AP17</strain>
    </source>
</reference>
<feature type="transmembrane region" description="Helical" evidence="2">
    <location>
        <begin position="55"/>
        <end position="73"/>
    </location>
</feature>
<keyword evidence="4" id="KW-1185">Reference proteome</keyword>
<keyword evidence="2" id="KW-0472">Membrane</keyword>
<comment type="similarity">
    <text evidence="1">Belongs to the ycf20 family.</text>
</comment>
<dbReference type="KEGG" id="oxy:HCG48_08435"/>